<sequence length="74" mass="8232">MTGEQETLSHPLNPSRKSAQPSDSKSPERAQNPQPFPGRKRRQWGGSGMSGVESKTEKSDIVKEKHEEIPSVNF</sequence>
<evidence type="ECO:0000313" key="3">
    <source>
        <dbReference type="Proteomes" id="UP001523528"/>
    </source>
</evidence>
<comment type="caution">
    <text evidence="2">The sequence shown here is derived from an EMBL/GenBank/DDBJ whole genome shotgun (WGS) entry which is preliminary data.</text>
</comment>
<feature type="non-terminal residue" evidence="2">
    <location>
        <position position="74"/>
    </location>
</feature>
<keyword evidence="3" id="KW-1185">Reference proteome</keyword>
<feature type="region of interest" description="Disordered" evidence="1">
    <location>
        <begin position="1"/>
        <end position="74"/>
    </location>
</feature>
<evidence type="ECO:0000313" key="2">
    <source>
        <dbReference type="EMBL" id="MCP1259251.1"/>
    </source>
</evidence>
<dbReference type="EMBL" id="JAMYZZ010000024">
    <property type="protein sequence ID" value="MCP1259251.1"/>
    <property type="molecule type" value="Genomic_DNA"/>
</dbReference>
<proteinExistence type="predicted"/>
<reference evidence="2 3" key="1">
    <citation type="submission" date="2022-06" db="EMBL/GenBank/DDBJ databases">
        <title>Acetobacer genomes from food samples.</title>
        <authorList>
            <person name="Sombolestani A."/>
        </authorList>
    </citation>
    <scope>NUCLEOTIDE SEQUENCE [LARGE SCALE GENOMIC DNA]</scope>
    <source>
        <strain evidence="2 3">R-83285</strain>
    </source>
</reference>
<evidence type="ECO:0000256" key="1">
    <source>
        <dbReference type="SAM" id="MobiDB-lite"/>
    </source>
</evidence>
<gene>
    <name evidence="2" type="ORF">NKW50_11670</name>
</gene>
<accession>A0ABT1F237</accession>
<protein>
    <submittedName>
        <fullName evidence="2">Uncharacterized protein</fullName>
    </submittedName>
</protein>
<dbReference type="RefSeq" id="WP_253544193.1">
    <property type="nucleotide sequence ID" value="NZ_JAMYZZ010000024.1"/>
</dbReference>
<feature type="compositionally biased region" description="Polar residues" evidence="1">
    <location>
        <begin position="1"/>
        <end position="33"/>
    </location>
</feature>
<organism evidence="2 3">
    <name type="scientific">Acetobacter lambici</name>
    <dbReference type="NCBI Taxonomy" id="1332824"/>
    <lineage>
        <taxon>Bacteria</taxon>
        <taxon>Pseudomonadati</taxon>
        <taxon>Pseudomonadota</taxon>
        <taxon>Alphaproteobacteria</taxon>
        <taxon>Acetobacterales</taxon>
        <taxon>Acetobacteraceae</taxon>
        <taxon>Acetobacter</taxon>
    </lineage>
</organism>
<feature type="compositionally biased region" description="Basic and acidic residues" evidence="1">
    <location>
        <begin position="54"/>
        <end position="74"/>
    </location>
</feature>
<name>A0ABT1F237_9PROT</name>
<dbReference type="Proteomes" id="UP001523528">
    <property type="component" value="Unassembled WGS sequence"/>
</dbReference>